<protein>
    <recommendedName>
        <fullName evidence="6 10">UDP-glucose 4-epimerase</fullName>
        <ecNumber evidence="5 10">5.1.3.2</ecNumber>
    </recommendedName>
</protein>
<dbReference type="NCBIfam" id="TIGR01179">
    <property type="entry name" value="galE"/>
    <property type="match status" value="1"/>
</dbReference>
<evidence type="ECO:0000313" key="12">
    <source>
        <dbReference type="EMBL" id="TWJ03620.1"/>
    </source>
</evidence>
<comment type="similarity">
    <text evidence="4 10">Belongs to the NAD(P)-dependent epimerase/dehydratase family.</text>
</comment>
<comment type="catalytic activity">
    <reaction evidence="1 10">
        <text>UDP-alpha-D-glucose = UDP-alpha-D-galactose</text>
        <dbReference type="Rhea" id="RHEA:22168"/>
        <dbReference type="ChEBI" id="CHEBI:58885"/>
        <dbReference type="ChEBI" id="CHEBI:66914"/>
        <dbReference type="EC" id="5.1.3.2"/>
    </reaction>
</comment>
<dbReference type="InterPro" id="IPR001509">
    <property type="entry name" value="Epimerase_deHydtase"/>
</dbReference>
<dbReference type="CDD" id="cd05247">
    <property type="entry name" value="UDP_G4E_1_SDR_e"/>
    <property type="match status" value="1"/>
</dbReference>
<accession>A0A562UCN4</accession>
<evidence type="ECO:0000256" key="1">
    <source>
        <dbReference type="ARBA" id="ARBA00000083"/>
    </source>
</evidence>
<comment type="subunit">
    <text evidence="10">Homodimer.</text>
</comment>
<evidence type="ECO:0000256" key="10">
    <source>
        <dbReference type="RuleBase" id="RU366046"/>
    </source>
</evidence>
<keyword evidence="10" id="KW-0119">Carbohydrate metabolism</keyword>
<dbReference type="Pfam" id="PF01370">
    <property type="entry name" value="Epimerase"/>
    <property type="match status" value="1"/>
</dbReference>
<sequence length="341" mass="37213">MGKILVTGGTGYIGAHTVVELQNNGYDVVIVDNLSNSDVKILDQIKTITGTKPAFVKLELRDKAALAVFLNEYSDISGVIHFAASKSVSESVKNPLLYYDNNISTLVNLLNALAGKRVNFVFSSSCTVYGEPDVLPVTEQAPIKKAESPYGNTKQIGEEILKETANAVDDLKVIALRYFNPVGAHSSALIGELPNGVPQNLVPFITQTAIGKRKELTVFGDNFDTPDGSCIRDFIHVVDLAKAHVAAIKRMEAAQMTAAYEVFNIGTGNGYSVLELIHTFEKVSGEQLNYRIGQPRDGDIVKIWGDVSLAQKELNWKAENSLADMLASAWAWEKYISENPF</sequence>
<dbReference type="InterPro" id="IPR005886">
    <property type="entry name" value="UDP_G4E"/>
</dbReference>
<evidence type="ECO:0000256" key="3">
    <source>
        <dbReference type="ARBA" id="ARBA00004947"/>
    </source>
</evidence>
<evidence type="ECO:0000256" key="8">
    <source>
        <dbReference type="ARBA" id="ARBA00023144"/>
    </source>
</evidence>
<dbReference type="Proteomes" id="UP000317010">
    <property type="component" value="Unassembled WGS sequence"/>
</dbReference>
<dbReference type="RefSeq" id="WP_144910485.1">
    <property type="nucleotide sequence ID" value="NZ_VLLI01000002.1"/>
</dbReference>
<dbReference type="OrthoDB" id="9801785at2"/>
<evidence type="ECO:0000256" key="4">
    <source>
        <dbReference type="ARBA" id="ARBA00007637"/>
    </source>
</evidence>
<gene>
    <name evidence="12" type="ORF">JN11_01167</name>
</gene>
<dbReference type="PRINTS" id="PR01713">
    <property type="entry name" value="NUCEPIMERASE"/>
</dbReference>
<organism evidence="12 13">
    <name type="scientific">Mucilaginibacter frigoritolerans</name>
    <dbReference type="NCBI Taxonomy" id="652788"/>
    <lineage>
        <taxon>Bacteria</taxon>
        <taxon>Pseudomonadati</taxon>
        <taxon>Bacteroidota</taxon>
        <taxon>Sphingobacteriia</taxon>
        <taxon>Sphingobacteriales</taxon>
        <taxon>Sphingobacteriaceae</taxon>
        <taxon>Mucilaginibacter</taxon>
    </lineage>
</organism>
<reference evidence="12 13" key="1">
    <citation type="submission" date="2019-07" db="EMBL/GenBank/DDBJ databases">
        <title>Genomic Encyclopedia of Archaeal and Bacterial Type Strains, Phase II (KMG-II): from individual species to whole genera.</title>
        <authorList>
            <person name="Goeker M."/>
        </authorList>
    </citation>
    <scope>NUCLEOTIDE SEQUENCE [LARGE SCALE GENOMIC DNA]</scope>
    <source>
        <strain evidence="12 13">ATCC BAA-1854</strain>
    </source>
</reference>
<name>A0A562UCN4_9SPHI</name>
<dbReference type="EMBL" id="VLLI01000002">
    <property type="protein sequence ID" value="TWJ03620.1"/>
    <property type="molecule type" value="Genomic_DNA"/>
</dbReference>
<keyword evidence="13" id="KW-1185">Reference proteome</keyword>
<feature type="domain" description="NAD-dependent epimerase/dehydratase" evidence="11">
    <location>
        <begin position="4"/>
        <end position="266"/>
    </location>
</feature>
<dbReference type="GO" id="GO:0006012">
    <property type="term" value="P:galactose metabolic process"/>
    <property type="evidence" value="ECO:0007669"/>
    <property type="project" value="UniProtKB-UniPathway"/>
</dbReference>
<dbReference type="EC" id="5.1.3.2" evidence="5 10"/>
<dbReference type="SUPFAM" id="SSF51735">
    <property type="entry name" value="NAD(P)-binding Rossmann-fold domains"/>
    <property type="match status" value="1"/>
</dbReference>
<dbReference type="PANTHER" id="PTHR43725:SF47">
    <property type="entry name" value="UDP-GLUCOSE 4-EPIMERASE"/>
    <property type="match status" value="1"/>
</dbReference>
<evidence type="ECO:0000256" key="9">
    <source>
        <dbReference type="ARBA" id="ARBA00023235"/>
    </source>
</evidence>
<keyword evidence="7 10" id="KW-0520">NAD</keyword>
<keyword evidence="9 10" id="KW-0413">Isomerase</keyword>
<dbReference type="InterPro" id="IPR036291">
    <property type="entry name" value="NAD(P)-bd_dom_sf"/>
</dbReference>
<comment type="caution">
    <text evidence="12">The sequence shown here is derived from an EMBL/GenBank/DDBJ whole genome shotgun (WGS) entry which is preliminary data.</text>
</comment>
<dbReference type="AlphaFoldDB" id="A0A562UCN4"/>
<dbReference type="GO" id="GO:0003978">
    <property type="term" value="F:UDP-glucose 4-epimerase activity"/>
    <property type="evidence" value="ECO:0007669"/>
    <property type="project" value="UniProtKB-UniRule"/>
</dbReference>
<comment type="pathway">
    <text evidence="3 10">Carbohydrate metabolism; galactose metabolism.</text>
</comment>
<dbReference type="GO" id="GO:0005829">
    <property type="term" value="C:cytosol"/>
    <property type="evidence" value="ECO:0007669"/>
    <property type="project" value="TreeGrafter"/>
</dbReference>
<evidence type="ECO:0000259" key="11">
    <source>
        <dbReference type="Pfam" id="PF01370"/>
    </source>
</evidence>
<evidence type="ECO:0000313" key="13">
    <source>
        <dbReference type="Proteomes" id="UP000317010"/>
    </source>
</evidence>
<dbReference type="Gene3D" id="3.40.50.720">
    <property type="entry name" value="NAD(P)-binding Rossmann-like Domain"/>
    <property type="match status" value="1"/>
</dbReference>
<keyword evidence="8" id="KW-0299">Galactose metabolism</keyword>
<dbReference type="PANTHER" id="PTHR43725">
    <property type="entry name" value="UDP-GLUCOSE 4-EPIMERASE"/>
    <property type="match status" value="1"/>
</dbReference>
<evidence type="ECO:0000256" key="7">
    <source>
        <dbReference type="ARBA" id="ARBA00023027"/>
    </source>
</evidence>
<proteinExistence type="inferred from homology"/>
<evidence type="ECO:0000256" key="5">
    <source>
        <dbReference type="ARBA" id="ARBA00013189"/>
    </source>
</evidence>
<evidence type="ECO:0000256" key="2">
    <source>
        <dbReference type="ARBA" id="ARBA00001911"/>
    </source>
</evidence>
<dbReference type="UniPathway" id="UPA00214"/>
<comment type="cofactor">
    <cofactor evidence="2 10">
        <name>NAD(+)</name>
        <dbReference type="ChEBI" id="CHEBI:57540"/>
    </cofactor>
</comment>
<dbReference type="Gene3D" id="3.90.25.10">
    <property type="entry name" value="UDP-galactose 4-epimerase, domain 1"/>
    <property type="match status" value="1"/>
</dbReference>
<evidence type="ECO:0000256" key="6">
    <source>
        <dbReference type="ARBA" id="ARBA00018569"/>
    </source>
</evidence>